<gene>
    <name evidence="9" type="ORF">GCM10009760_51470</name>
</gene>
<dbReference type="Proteomes" id="UP001422759">
    <property type="component" value="Unassembled WGS sequence"/>
</dbReference>
<dbReference type="RefSeq" id="WP_344468341.1">
    <property type="nucleotide sequence ID" value="NZ_BAAANT010000038.1"/>
</dbReference>
<evidence type="ECO:0000259" key="8">
    <source>
        <dbReference type="Pfam" id="PF13396"/>
    </source>
</evidence>
<protein>
    <submittedName>
        <fullName evidence="9">SHOCT domain-containing protein</fullName>
    </submittedName>
</protein>
<dbReference type="InterPro" id="IPR027379">
    <property type="entry name" value="CLS_N"/>
</dbReference>
<dbReference type="EMBL" id="BAAANT010000038">
    <property type="protein sequence ID" value="GAA2153588.1"/>
    <property type="molecule type" value="Genomic_DNA"/>
</dbReference>
<evidence type="ECO:0000256" key="5">
    <source>
        <dbReference type="ARBA" id="ARBA00023136"/>
    </source>
</evidence>
<evidence type="ECO:0000256" key="6">
    <source>
        <dbReference type="SAM" id="Phobius"/>
    </source>
</evidence>
<keyword evidence="4 6" id="KW-1133">Transmembrane helix</keyword>
<evidence type="ECO:0000256" key="4">
    <source>
        <dbReference type="ARBA" id="ARBA00022989"/>
    </source>
</evidence>
<comment type="subcellular location">
    <subcellularLocation>
        <location evidence="1">Cell membrane</location>
        <topology evidence="1">Multi-pass membrane protein</topology>
    </subcellularLocation>
</comment>
<evidence type="ECO:0000313" key="9">
    <source>
        <dbReference type="EMBL" id="GAA2153588.1"/>
    </source>
</evidence>
<keyword evidence="5 6" id="KW-0472">Membrane</keyword>
<feature type="domain" description="SHOCT" evidence="7">
    <location>
        <begin position="99"/>
        <end position="126"/>
    </location>
</feature>
<keyword evidence="2" id="KW-1003">Cell membrane</keyword>
<reference evidence="9 10" key="1">
    <citation type="journal article" date="2019" name="Int. J. Syst. Evol. Microbiol.">
        <title>The Global Catalogue of Microorganisms (GCM) 10K type strain sequencing project: providing services to taxonomists for standard genome sequencing and annotation.</title>
        <authorList>
            <consortium name="The Broad Institute Genomics Platform"/>
            <consortium name="The Broad Institute Genome Sequencing Center for Infectious Disease"/>
            <person name="Wu L."/>
            <person name="Ma J."/>
        </authorList>
    </citation>
    <scope>NUCLEOTIDE SEQUENCE [LARGE SCALE GENOMIC DNA]</scope>
    <source>
        <strain evidence="9 10">JCM 14560</strain>
    </source>
</reference>
<evidence type="ECO:0000256" key="2">
    <source>
        <dbReference type="ARBA" id="ARBA00022475"/>
    </source>
</evidence>
<comment type="caution">
    <text evidence="9">The sequence shown here is derived from an EMBL/GenBank/DDBJ whole genome shotgun (WGS) entry which is preliminary data.</text>
</comment>
<feature type="domain" description="Cardiolipin synthase N-terminal" evidence="8">
    <location>
        <begin position="19"/>
        <end position="65"/>
    </location>
</feature>
<evidence type="ECO:0000313" key="10">
    <source>
        <dbReference type="Proteomes" id="UP001422759"/>
    </source>
</evidence>
<organism evidence="9 10">
    <name type="scientific">Kitasatospora kazusensis</name>
    <dbReference type="NCBI Taxonomy" id="407974"/>
    <lineage>
        <taxon>Bacteria</taxon>
        <taxon>Bacillati</taxon>
        <taxon>Actinomycetota</taxon>
        <taxon>Actinomycetes</taxon>
        <taxon>Kitasatosporales</taxon>
        <taxon>Streptomycetaceae</taxon>
        <taxon>Kitasatospora</taxon>
    </lineage>
</organism>
<feature type="transmembrane region" description="Helical" evidence="6">
    <location>
        <begin position="12"/>
        <end position="33"/>
    </location>
</feature>
<evidence type="ECO:0000256" key="1">
    <source>
        <dbReference type="ARBA" id="ARBA00004651"/>
    </source>
</evidence>
<feature type="transmembrane region" description="Helical" evidence="6">
    <location>
        <begin position="45"/>
        <end position="64"/>
    </location>
</feature>
<keyword evidence="10" id="KW-1185">Reference proteome</keyword>
<keyword evidence="3 6" id="KW-0812">Transmembrane</keyword>
<dbReference type="InterPro" id="IPR018649">
    <property type="entry name" value="SHOCT"/>
</dbReference>
<accession>A0ABN3A481</accession>
<name>A0ABN3A481_9ACTN</name>
<evidence type="ECO:0000259" key="7">
    <source>
        <dbReference type="Pfam" id="PF09851"/>
    </source>
</evidence>
<evidence type="ECO:0000256" key="3">
    <source>
        <dbReference type="ARBA" id="ARBA00022692"/>
    </source>
</evidence>
<sequence>MNYPLLDIFWTMLWFFMWIIWIMLLFRIIADIIRSHDMGGWGKAGWMILIILLPFVGVIVYLIVRGGSMARREVKQAQEREDDFRSYIKDAAGPGDQADQIAKLAQLKEQGHLSEEEYQRAKAKILA</sequence>
<dbReference type="Pfam" id="PF09851">
    <property type="entry name" value="SHOCT"/>
    <property type="match status" value="1"/>
</dbReference>
<proteinExistence type="predicted"/>
<dbReference type="Pfam" id="PF13396">
    <property type="entry name" value="PLDc_N"/>
    <property type="match status" value="1"/>
</dbReference>